<organism evidence="1 2">
    <name type="scientific">Sphaerodactylus townsendi</name>
    <dbReference type="NCBI Taxonomy" id="933632"/>
    <lineage>
        <taxon>Eukaryota</taxon>
        <taxon>Metazoa</taxon>
        <taxon>Chordata</taxon>
        <taxon>Craniata</taxon>
        <taxon>Vertebrata</taxon>
        <taxon>Euteleostomi</taxon>
        <taxon>Lepidosauria</taxon>
        <taxon>Squamata</taxon>
        <taxon>Bifurcata</taxon>
        <taxon>Gekkota</taxon>
        <taxon>Sphaerodactylidae</taxon>
        <taxon>Sphaerodactylus</taxon>
    </lineage>
</organism>
<proteinExistence type="predicted"/>
<evidence type="ECO:0000313" key="2">
    <source>
        <dbReference type="Proteomes" id="UP000827872"/>
    </source>
</evidence>
<name>A0ACB8G5U6_9SAUR</name>
<protein>
    <submittedName>
        <fullName evidence="1">Uncharacterized protein</fullName>
    </submittedName>
</protein>
<keyword evidence="2" id="KW-1185">Reference proteome</keyword>
<sequence length="109" mass="12303">MSVSVSEPQINPPSWPYLAESGLSNKSTDEQKIRAYVGALAPDYDESADLTALRFFSVNSIVDPWVFIIFRTAVFRTCLHRVSRTLSYKRSLDSQLLETSTRKDSGQLQ</sequence>
<dbReference type="Proteomes" id="UP000827872">
    <property type="component" value="Linkage Group LG02"/>
</dbReference>
<comment type="caution">
    <text evidence="1">The sequence shown here is derived from an EMBL/GenBank/DDBJ whole genome shotgun (WGS) entry which is preliminary data.</text>
</comment>
<gene>
    <name evidence="1" type="ORF">K3G42_033238</name>
</gene>
<dbReference type="EMBL" id="CM037615">
    <property type="protein sequence ID" value="KAH8015101.1"/>
    <property type="molecule type" value="Genomic_DNA"/>
</dbReference>
<accession>A0ACB8G5U6</accession>
<evidence type="ECO:0000313" key="1">
    <source>
        <dbReference type="EMBL" id="KAH8015101.1"/>
    </source>
</evidence>
<reference evidence="1" key="1">
    <citation type="submission" date="2021-08" db="EMBL/GenBank/DDBJ databases">
        <title>The first chromosome-level gecko genome reveals the dynamic sex chromosomes of Neotropical dwarf geckos (Sphaerodactylidae: Sphaerodactylus).</title>
        <authorList>
            <person name="Pinto B.J."/>
            <person name="Keating S.E."/>
            <person name="Gamble T."/>
        </authorList>
    </citation>
    <scope>NUCLEOTIDE SEQUENCE</scope>
    <source>
        <strain evidence="1">TG3544</strain>
    </source>
</reference>